<keyword evidence="3" id="KW-1185">Reference proteome</keyword>
<feature type="chain" id="PRO_5029643513" description="Secreted protein" evidence="1">
    <location>
        <begin position="26"/>
        <end position="151"/>
    </location>
</feature>
<protein>
    <recommendedName>
        <fullName evidence="4">Secreted protein</fullName>
    </recommendedName>
</protein>
<name>A0A7J6MBD5_PERCH</name>
<gene>
    <name evidence="2" type="ORF">FOL47_002819</name>
</gene>
<evidence type="ECO:0000313" key="2">
    <source>
        <dbReference type="EMBL" id="KAF4668912.1"/>
    </source>
</evidence>
<evidence type="ECO:0008006" key="4">
    <source>
        <dbReference type="Google" id="ProtNLM"/>
    </source>
</evidence>
<evidence type="ECO:0000313" key="3">
    <source>
        <dbReference type="Proteomes" id="UP000591131"/>
    </source>
</evidence>
<comment type="caution">
    <text evidence="2">The sequence shown here is derived from an EMBL/GenBank/DDBJ whole genome shotgun (WGS) entry which is preliminary data.</text>
</comment>
<organism evidence="2 3">
    <name type="scientific">Perkinsus chesapeaki</name>
    <name type="common">Clam parasite</name>
    <name type="synonym">Perkinsus andrewsi</name>
    <dbReference type="NCBI Taxonomy" id="330153"/>
    <lineage>
        <taxon>Eukaryota</taxon>
        <taxon>Sar</taxon>
        <taxon>Alveolata</taxon>
        <taxon>Perkinsozoa</taxon>
        <taxon>Perkinsea</taxon>
        <taxon>Perkinsida</taxon>
        <taxon>Perkinsidae</taxon>
        <taxon>Perkinsus</taxon>
    </lineage>
</organism>
<dbReference type="AlphaFoldDB" id="A0A7J6MBD5"/>
<keyword evidence="1" id="KW-0732">Signal</keyword>
<evidence type="ECO:0000256" key="1">
    <source>
        <dbReference type="SAM" id="SignalP"/>
    </source>
</evidence>
<sequence length="151" mass="16498">MTARILAQVIVIGLLLFLQVAEVASLDTYGGFDESDQYYCLITVRELPEMAMVADILLKCPGGEAVCPDCHFIYGSSKSFGKAGGTESSGDPLHQVGSNPQTDDYTNECLNGIAREMRIAESCRWNAYLANGTMIFDANDCGIHWELHPVK</sequence>
<dbReference type="Proteomes" id="UP000591131">
    <property type="component" value="Unassembled WGS sequence"/>
</dbReference>
<accession>A0A7J6MBD5</accession>
<proteinExistence type="predicted"/>
<reference evidence="2 3" key="1">
    <citation type="submission" date="2020-04" db="EMBL/GenBank/DDBJ databases">
        <title>Perkinsus chesapeaki whole genome sequence.</title>
        <authorList>
            <person name="Bogema D.R."/>
        </authorList>
    </citation>
    <scope>NUCLEOTIDE SEQUENCE [LARGE SCALE GENOMIC DNA]</scope>
    <source>
        <strain evidence="2">ATCC PRA-425</strain>
    </source>
</reference>
<feature type="signal peptide" evidence="1">
    <location>
        <begin position="1"/>
        <end position="25"/>
    </location>
</feature>
<dbReference type="EMBL" id="JAAPAO010000181">
    <property type="protein sequence ID" value="KAF4668912.1"/>
    <property type="molecule type" value="Genomic_DNA"/>
</dbReference>